<dbReference type="InterPro" id="IPR046947">
    <property type="entry name" value="LytR-like"/>
</dbReference>
<dbReference type="RefSeq" id="WP_354087986.1">
    <property type="nucleotide sequence ID" value="NZ_JBEPTF010000001.1"/>
</dbReference>
<accession>A0ABV2R8Y2</accession>
<keyword evidence="1" id="KW-0812">Transmembrane</keyword>
<organism evidence="3 4">
    <name type="scientific">Brevundimonas faecalis</name>
    <dbReference type="NCBI Taxonomy" id="947378"/>
    <lineage>
        <taxon>Bacteria</taxon>
        <taxon>Pseudomonadati</taxon>
        <taxon>Pseudomonadota</taxon>
        <taxon>Alphaproteobacteria</taxon>
        <taxon>Caulobacterales</taxon>
        <taxon>Caulobacteraceae</taxon>
        <taxon>Brevundimonas</taxon>
    </lineage>
</organism>
<name>A0ABV2R8Y2_9CAUL</name>
<dbReference type="Pfam" id="PF04397">
    <property type="entry name" value="LytTR"/>
    <property type="match status" value="1"/>
</dbReference>
<sequence>MNRETVVRAEPAPPLSWRRVATGAAVVFGAYALVLTAARGEGVAATLLGAAANTVPVVLMGLVARRLILRFLIGRRTALLAAGHLAVGLGFALAAYWMLLVLLGLIHGVSATEFDVRPFDHRAMAWQTLQNLTTYGVIAALVHLEAARAALTAAAVGTTEEVAKPVASGGDLSRYFIRSGEDIRPIEVAAIISIAGADDYAEVKTAAGRHLVRMTLTEFEAALDPDRFARVHRSHIVNLDRIARAEPAGNGRLLLHMEDGERIQTSRAGSQRVRARVL</sequence>
<keyword evidence="1" id="KW-0472">Membrane</keyword>
<proteinExistence type="predicted"/>
<evidence type="ECO:0000259" key="2">
    <source>
        <dbReference type="PROSITE" id="PS50930"/>
    </source>
</evidence>
<dbReference type="EMBL" id="JBEPTF010000001">
    <property type="protein sequence ID" value="MET4683044.1"/>
    <property type="molecule type" value="Genomic_DNA"/>
</dbReference>
<evidence type="ECO:0000313" key="4">
    <source>
        <dbReference type="Proteomes" id="UP001549313"/>
    </source>
</evidence>
<dbReference type="SMART" id="SM00850">
    <property type="entry name" value="LytTR"/>
    <property type="match status" value="1"/>
</dbReference>
<feature type="transmembrane region" description="Helical" evidence="1">
    <location>
        <begin position="85"/>
        <end position="106"/>
    </location>
</feature>
<feature type="transmembrane region" description="Helical" evidence="1">
    <location>
        <begin position="44"/>
        <end position="64"/>
    </location>
</feature>
<evidence type="ECO:0000313" key="3">
    <source>
        <dbReference type="EMBL" id="MET4683044.1"/>
    </source>
</evidence>
<dbReference type="PANTHER" id="PTHR37299:SF1">
    <property type="entry name" value="STAGE 0 SPORULATION PROTEIN A HOMOLOG"/>
    <property type="match status" value="1"/>
</dbReference>
<keyword evidence="1" id="KW-1133">Transmembrane helix</keyword>
<gene>
    <name evidence="3" type="ORF">ABIE19_000953</name>
</gene>
<protein>
    <submittedName>
        <fullName evidence="3">Two-component system LytT family response regulator</fullName>
    </submittedName>
</protein>
<dbReference type="Gene3D" id="2.40.50.1020">
    <property type="entry name" value="LytTr DNA-binding domain"/>
    <property type="match status" value="1"/>
</dbReference>
<dbReference type="PROSITE" id="PS50930">
    <property type="entry name" value="HTH_LYTTR"/>
    <property type="match status" value="1"/>
</dbReference>
<dbReference type="InterPro" id="IPR007492">
    <property type="entry name" value="LytTR_DNA-bd_dom"/>
</dbReference>
<dbReference type="PANTHER" id="PTHR37299">
    <property type="entry name" value="TRANSCRIPTIONAL REGULATOR-RELATED"/>
    <property type="match status" value="1"/>
</dbReference>
<feature type="domain" description="HTH LytTR-type" evidence="2">
    <location>
        <begin position="177"/>
        <end position="278"/>
    </location>
</feature>
<reference evidence="3 4" key="1">
    <citation type="submission" date="2024-06" db="EMBL/GenBank/DDBJ databases">
        <title>Sorghum-associated microbial communities from plants grown in Nebraska, USA.</title>
        <authorList>
            <person name="Schachtman D."/>
        </authorList>
    </citation>
    <scope>NUCLEOTIDE SEQUENCE [LARGE SCALE GENOMIC DNA]</scope>
    <source>
        <strain evidence="3 4">2814</strain>
    </source>
</reference>
<evidence type="ECO:0000256" key="1">
    <source>
        <dbReference type="SAM" id="Phobius"/>
    </source>
</evidence>
<dbReference type="Proteomes" id="UP001549313">
    <property type="component" value="Unassembled WGS sequence"/>
</dbReference>
<feature type="transmembrane region" description="Helical" evidence="1">
    <location>
        <begin position="20"/>
        <end position="38"/>
    </location>
</feature>
<comment type="caution">
    <text evidence="3">The sequence shown here is derived from an EMBL/GenBank/DDBJ whole genome shotgun (WGS) entry which is preliminary data.</text>
</comment>
<keyword evidence="4" id="KW-1185">Reference proteome</keyword>